<organism evidence="3 4">
    <name type="scientific">Aspergillus calidoustus</name>
    <dbReference type="NCBI Taxonomy" id="454130"/>
    <lineage>
        <taxon>Eukaryota</taxon>
        <taxon>Fungi</taxon>
        <taxon>Dikarya</taxon>
        <taxon>Ascomycota</taxon>
        <taxon>Pezizomycotina</taxon>
        <taxon>Eurotiomycetes</taxon>
        <taxon>Eurotiomycetidae</taxon>
        <taxon>Eurotiales</taxon>
        <taxon>Aspergillaceae</taxon>
        <taxon>Aspergillus</taxon>
        <taxon>Aspergillus subgen. Nidulantes</taxon>
    </lineage>
</organism>
<dbReference type="PRINTS" id="PR00081">
    <property type="entry name" value="GDHRDH"/>
</dbReference>
<protein>
    <recommendedName>
        <fullName evidence="5">Short-chain dehydrogenase/reductase family protein</fullName>
    </recommendedName>
</protein>
<dbReference type="PANTHER" id="PTHR43157">
    <property type="entry name" value="PHOSPHATIDYLINOSITOL-GLYCAN BIOSYNTHESIS CLASS F PROTEIN-RELATED"/>
    <property type="match status" value="1"/>
</dbReference>
<dbReference type="Proteomes" id="UP000054771">
    <property type="component" value="Unassembled WGS sequence"/>
</dbReference>
<dbReference type="PANTHER" id="PTHR43157:SF31">
    <property type="entry name" value="PHOSPHATIDYLINOSITOL-GLYCAN BIOSYNTHESIS CLASS F PROTEIN"/>
    <property type="match status" value="1"/>
</dbReference>
<dbReference type="InterPro" id="IPR002347">
    <property type="entry name" value="SDR_fam"/>
</dbReference>
<accession>A0A0U5GPX6</accession>
<keyword evidence="4" id="KW-1185">Reference proteome</keyword>
<dbReference type="GO" id="GO:0016491">
    <property type="term" value="F:oxidoreductase activity"/>
    <property type="evidence" value="ECO:0007669"/>
    <property type="project" value="UniProtKB-KW"/>
</dbReference>
<dbReference type="SUPFAM" id="SSF51735">
    <property type="entry name" value="NAD(P)-binding Rossmann-fold domains"/>
    <property type="match status" value="1"/>
</dbReference>
<evidence type="ECO:0000313" key="4">
    <source>
        <dbReference type="Proteomes" id="UP000054771"/>
    </source>
</evidence>
<keyword evidence="2" id="KW-0560">Oxidoreductase</keyword>
<comment type="similarity">
    <text evidence="1">Belongs to the short-chain dehydrogenases/reductases (SDR) family.</text>
</comment>
<reference evidence="4" key="1">
    <citation type="journal article" date="2016" name="Genome Announc.">
        <title>Draft genome sequences of fungus Aspergillus calidoustus.</title>
        <authorList>
            <person name="Horn F."/>
            <person name="Linde J."/>
            <person name="Mattern D.J."/>
            <person name="Walther G."/>
            <person name="Guthke R."/>
            <person name="Scherlach K."/>
            <person name="Martin K."/>
            <person name="Brakhage A.A."/>
            <person name="Petzke L."/>
            <person name="Valiante V."/>
        </authorList>
    </citation>
    <scope>NUCLEOTIDE SEQUENCE [LARGE SCALE GENOMIC DNA]</scope>
    <source>
        <strain evidence="4">SF006504</strain>
    </source>
</reference>
<dbReference type="EMBL" id="CDMC01000002">
    <property type="protein sequence ID" value="CEN60511.1"/>
    <property type="molecule type" value="Genomic_DNA"/>
</dbReference>
<proteinExistence type="inferred from homology"/>
<name>A0A0U5GPX6_ASPCI</name>
<dbReference type="OMA" id="NAFTPGY"/>
<evidence type="ECO:0008006" key="5">
    <source>
        <dbReference type="Google" id="ProtNLM"/>
    </source>
</evidence>
<dbReference type="OrthoDB" id="542013at2759"/>
<dbReference type="Pfam" id="PF00106">
    <property type="entry name" value="adh_short"/>
    <property type="match status" value="1"/>
</dbReference>
<dbReference type="AlphaFoldDB" id="A0A0U5GPX6"/>
<evidence type="ECO:0000313" key="3">
    <source>
        <dbReference type="EMBL" id="CEN60511.1"/>
    </source>
</evidence>
<evidence type="ECO:0000256" key="1">
    <source>
        <dbReference type="ARBA" id="ARBA00006484"/>
    </source>
</evidence>
<dbReference type="Gene3D" id="3.40.50.720">
    <property type="entry name" value="NAD(P)-binding Rossmann-like Domain"/>
    <property type="match status" value="1"/>
</dbReference>
<gene>
    <name evidence="3" type="ORF">ASPCAL02947</name>
</gene>
<dbReference type="STRING" id="454130.A0A0U5GPX6"/>
<dbReference type="InterPro" id="IPR036291">
    <property type="entry name" value="NAD(P)-bd_dom_sf"/>
</dbReference>
<sequence>MSALSFLRSQLFVTPPVPTYDFTGQTIIITGANRGIGLEAARHLLKLKAARVILAVRSAKRGQDAADELERSTGRAGAVLVEELDMASYESVKAFAARMESRLERLNAVLLNAGMYTHTFSTADGFESHLTVNVINTIFLALLLLPTLRKGSRSERPRISFVSSDRHVMFKLPEWKEEKPFEFLSDEKRARMQERYMISKLMLILLAREMAVHVKASDVIINSFTPGYCESGLIDDIKGPTRVALNLLKKATARTAEAGGRTLVAAIVPWPESHGRYLNDSRIDDSALSSFVRSEEGARAQKKLWKDLMEILRKREGSIESSVVPAA</sequence>
<evidence type="ECO:0000256" key="2">
    <source>
        <dbReference type="ARBA" id="ARBA00023002"/>
    </source>
</evidence>